<dbReference type="AlphaFoldDB" id="A0A179VG80"/>
<protein>
    <submittedName>
        <fullName evidence="2">Uncharacterized protein</fullName>
    </submittedName>
</protein>
<feature type="region of interest" description="Disordered" evidence="1">
    <location>
        <begin position="76"/>
        <end position="98"/>
    </location>
</feature>
<gene>
    <name evidence="2" type="ORF">AWB85_06550</name>
</gene>
<dbReference type="EMBL" id="LQYE01000001">
    <property type="protein sequence ID" value="OAT70928.1"/>
    <property type="molecule type" value="Genomic_DNA"/>
</dbReference>
<evidence type="ECO:0000313" key="3">
    <source>
        <dbReference type="Proteomes" id="UP000186919"/>
    </source>
</evidence>
<comment type="caution">
    <text evidence="2">The sequence shown here is derived from an EMBL/GenBank/DDBJ whole genome shotgun (WGS) entry which is preliminary data.</text>
</comment>
<dbReference type="RefSeq" id="WP_005094118.1">
    <property type="nucleotide sequence ID" value="NZ_LQYE01000001.1"/>
</dbReference>
<accession>A0A179VG80</accession>
<sequence>MTVTKVRVNKRAFRDLRKSAAVQAKLLEVGEVVAQDANLDHQVTADVAQNGPVDDGPSYTADLHVGKNRARVSVVTATGRAMGHERRTSSLLRAAARR</sequence>
<evidence type="ECO:0000256" key="1">
    <source>
        <dbReference type="SAM" id="MobiDB-lite"/>
    </source>
</evidence>
<feature type="compositionally biased region" description="Low complexity" evidence="1">
    <location>
        <begin position="89"/>
        <end position="98"/>
    </location>
</feature>
<dbReference type="Proteomes" id="UP000186919">
    <property type="component" value="Unassembled WGS sequence"/>
</dbReference>
<name>A0A179VG80_9MYCO</name>
<proteinExistence type="predicted"/>
<organism evidence="2 3">
    <name type="scientific">Mycobacteroides immunogenum</name>
    <dbReference type="NCBI Taxonomy" id="83262"/>
    <lineage>
        <taxon>Bacteria</taxon>
        <taxon>Bacillati</taxon>
        <taxon>Actinomycetota</taxon>
        <taxon>Actinomycetes</taxon>
        <taxon>Mycobacteriales</taxon>
        <taxon>Mycobacteriaceae</taxon>
        <taxon>Mycobacteroides</taxon>
    </lineage>
</organism>
<reference evidence="2 3" key="1">
    <citation type="submission" date="2016-01" db="EMBL/GenBank/DDBJ databases">
        <title>Mycobacterium immunogenum strain CD11_6 genome sequencing and assembly.</title>
        <authorList>
            <person name="Kaur G."/>
            <person name="Nair G.R."/>
            <person name="Mayilraj S."/>
        </authorList>
    </citation>
    <scope>NUCLEOTIDE SEQUENCE [LARGE SCALE GENOMIC DNA]</scope>
    <source>
        <strain evidence="2 3">CD11-6</strain>
    </source>
</reference>
<evidence type="ECO:0000313" key="2">
    <source>
        <dbReference type="EMBL" id="OAT70928.1"/>
    </source>
</evidence>